<sequence>MSGDGQADLTELWHQHWPHCPPVGYKIRDPYRDVWVRFHSLPESKRYPEDESEYTVVLERYNTVLDELFAGADVYVITPTWTTEAEVPSVKPGTGYWQSLLVEDDPDPEFRTYCHLSAARRPWQRGCVDDLLRGTADDKVAGILITDTRMQRIHHPYDGGADVFLTTSDERDQMRDRHADWLSSHPSGL</sequence>
<name>A0A081XJQ7_STRTO</name>
<comment type="caution">
    <text evidence="2">The sequence shown here is derived from an EMBL/GenBank/DDBJ whole genome shotgun (WGS) entry which is preliminary data.</text>
</comment>
<evidence type="ECO:0000313" key="3">
    <source>
        <dbReference type="Proteomes" id="UP000028341"/>
    </source>
</evidence>
<gene>
    <name evidence="2" type="ORF">BU52_28500</name>
</gene>
<dbReference type="AlphaFoldDB" id="A0A081XJQ7"/>
<proteinExistence type="predicted"/>
<evidence type="ECO:0000313" key="2">
    <source>
        <dbReference type="EMBL" id="KES03780.1"/>
    </source>
</evidence>
<organism evidence="2 3">
    <name type="scientific">Streptomyces toyocaensis</name>
    <dbReference type="NCBI Taxonomy" id="55952"/>
    <lineage>
        <taxon>Bacteria</taxon>
        <taxon>Bacillati</taxon>
        <taxon>Actinomycetota</taxon>
        <taxon>Actinomycetes</taxon>
        <taxon>Kitasatosporales</taxon>
        <taxon>Streptomycetaceae</taxon>
        <taxon>Streptomyces</taxon>
    </lineage>
</organism>
<evidence type="ECO:0000259" key="1">
    <source>
        <dbReference type="Pfam" id="PF13021"/>
    </source>
</evidence>
<dbReference type="Pfam" id="PF13021">
    <property type="entry name" value="DUF3885"/>
    <property type="match status" value="1"/>
</dbReference>
<keyword evidence="3" id="KW-1185">Reference proteome</keyword>
<dbReference type="Proteomes" id="UP000028341">
    <property type="component" value="Unassembled WGS sequence"/>
</dbReference>
<dbReference type="InterPro" id="IPR024976">
    <property type="entry name" value="DUF3885"/>
</dbReference>
<dbReference type="EMBL" id="JFCB01000034">
    <property type="protein sequence ID" value="KES03780.1"/>
    <property type="molecule type" value="Genomic_DNA"/>
</dbReference>
<protein>
    <recommendedName>
        <fullName evidence="1">DUF3885 domain-containing protein</fullName>
    </recommendedName>
</protein>
<accession>A0A081XJQ7</accession>
<dbReference type="OrthoDB" id="8783685at2"/>
<dbReference type="eggNOG" id="ENOG502ZBHH">
    <property type="taxonomic scope" value="Bacteria"/>
</dbReference>
<reference evidence="2 3" key="1">
    <citation type="submission" date="2014-02" db="EMBL/GenBank/DDBJ databases">
        <title>The genome announcement of Streptomyces toyocaensis NRRL15009.</title>
        <authorList>
            <person name="Hong H.-J."/>
            <person name="Kwun M.J."/>
        </authorList>
    </citation>
    <scope>NUCLEOTIDE SEQUENCE [LARGE SCALE GENOMIC DNA]</scope>
    <source>
        <strain evidence="2 3">NRRL 15009</strain>
    </source>
</reference>
<feature type="domain" description="DUF3885" evidence="1">
    <location>
        <begin position="24"/>
        <end position="186"/>
    </location>
</feature>